<dbReference type="Pfam" id="PF00443">
    <property type="entry name" value="UCH"/>
    <property type="match status" value="1"/>
</dbReference>
<dbReference type="AlphaFoldDB" id="A0AAV1HJP0"/>
<keyword evidence="6 10" id="KW-0788">Thiol protease</keyword>
<protein>
    <recommendedName>
        <fullName evidence="10">Ubiquitin carboxyl-terminal hydrolase</fullName>
        <ecNumber evidence="10">3.4.19.12</ecNumber>
    </recommendedName>
</protein>
<comment type="catalytic activity">
    <reaction evidence="1 10">
        <text>Thiol-dependent hydrolysis of ester, thioester, amide, peptide and isopeptide bonds formed by the C-terminal Gly of ubiquitin (a 76-residue protein attached to proteins as an intracellular targeting signal).</text>
        <dbReference type="EC" id="3.4.19.12"/>
    </reaction>
</comment>
<comment type="subunit">
    <text evidence="9">Interacts with WDR48.</text>
</comment>
<dbReference type="InterPro" id="IPR050164">
    <property type="entry name" value="Peptidase_C19"/>
</dbReference>
<dbReference type="GO" id="GO:0046872">
    <property type="term" value="F:metal ion binding"/>
    <property type="evidence" value="ECO:0007669"/>
    <property type="project" value="UniProtKB-KW"/>
</dbReference>
<dbReference type="InterPro" id="IPR001394">
    <property type="entry name" value="Peptidase_C19_UCH"/>
</dbReference>
<keyword evidence="14" id="KW-1185">Reference proteome</keyword>
<evidence type="ECO:0000256" key="1">
    <source>
        <dbReference type="ARBA" id="ARBA00000707"/>
    </source>
</evidence>
<dbReference type="GO" id="GO:0006508">
    <property type="term" value="P:proteolysis"/>
    <property type="evidence" value="ECO:0007669"/>
    <property type="project" value="UniProtKB-KW"/>
</dbReference>
<dbReference type="Gene3D" id="3.90.70.10">
    <property type="entry name" value="Cysteine proteinases"/>
    <property type="match status" value="1"/>
</dbReference>
<evidence type="ECO:0000256" key="6">
    <source>
        <dbReference type="ARBA" id="ARBA00022807"/>
    </source>
</evidence>
<dbReference type="InterPro" id="IPR038765">
    <property type="entry name" value="Papain-like_cys_pep_sf"/>
</dbReference>
<evidence type="ECO:0000256" key="7">
    <source>
        <dbReference type="ARBA" id="ARBA00022833"/>
    </source>
</evidence>
<reference evidence="13" key="1">
    <citation type="submission" date="2023-08" db="EMBL/GenBank/DDBJ databases">
        <authorList>
            <person name="Alioto T."/>
            <person name="Alioto T."/>
            <person name="Gomez Garrido J."/>
        </authorList>
    </citation>
    <scope>NUCLEOTIDE SEQUENCE</scope>
</reference>
<keyword evidence="4 10" id="KW-0833">Ubl conjugation pathway</keyword>
<feature type="compositionally biased region" description="Gly residues" evidence="11">
    <location>
        <begin position="157"/>
        <end position="187"/>
    </location>
</feature>
<dbReference type="Proteomes" id="UP001178508">
    <property type="component" value="Chromosome 23"/>
</dbReference>
<dbReference type="CDD" id="cd02663">
    <property type="entry name" value="Peptidase_C19G"/>
    <property type="match status" value="1"/>
</dbReference>
<evidence type="ECO:0000256" key="3">
    <source>
        <dbReference type="ARBA" id="ARBA00022723"/>
    </source>
</evidence>
<dbReference type="EC" id="3.4.19.12" evidence="10"/>
<keyword evidence="2 10" id="KW-0645">Protease</keyword>
<dbReference type="PROSITE" id="PS00973">
    <property type="entry name" value="USP_2"/>
    <property type="match status" value="1"/>
</dbReference>
<dbReference type="GO" id="GO:0004843">
    <property type="term" value="F:cysteine-type deubiquitinase activity"/>
    <property type="evidence" value="ECO:0007669"/>
    <property type="project" value="UniProtKB-UniRule"/>
</dbReference>
<feature type="region of interest" description="Disordered" evidence="11">
    <location>
        <begin position="144"/>
        <end position="192"/>
    </location>
</feature>
<dbReference type="InterPro" id="IPR028889">
    <property type="entry name" value="USP"/>
</dbReference>
<organism evidence="13 14">
    <name type="scientific">Xyrichtys novacula</name>
    <name type="common">Pearly razorfish</name>
    <name type="synonym">Hemipteronotus novacula</name>
    <dbReference type="NCBI Taxonomy" id="13765"/>
    <lineage>
        <taxon>Eukaryota</taxon>
        <taxon>Metazoa</taxon>
        <taxon>Chordata</taxon>
        <taxon>Craniata</taxon>
        <taxon>Vertebrata</taxon>
        <taxon>Euteleostomi</taxon>
        <taxon>Actinopterygii</taxon>
        <taxon>Neopterygii</taxon>
        <taxon>Teleostei</taxon>
        <taxon>Neoteleostei</taxon>
        <taxon>Acanthomorphata</taxon>
        <taxon>Eupercaria</taxon>
        <taxon>Labriformes</taxon>
        <taxon>Labridae</taxon>
        <taxon>Xyrichtys</taxon>
    </lineage>
</organism>
<keyword evidence="7" id="KW-0862">Zinc</keyword>
<accession>A0AAV1HJP0</accession>
<evidence type="ECO:0000256" key="2">
    <source>
        <dbReference type="ARBA" id="ARBA00022670"/>
    </source>
</evidence>
<dbReference type="PROSITE" id="PS50235">
    <property type="entry name" value="USP_3"/>
    <property type="match status" value="1"/>
</dbReference>
<proteinExistence type="inferred from homology"/>
<dbReference type="GO" id="GO:0005829">
    <property type="term" value="C:cytosol"/>
    <property type="evidence" value="ECO:0007669"/>
    <property type="project" value="TreeGrafter"/>
</dbReference>
<dbReference type="GO" id="GO:0016579">
    <property type="term" value="P:protein deubiquitination"/>
    <property type="evidence" value="ECO:0007669"/>
    <property type="project" value="InterPro"/>
</dbReference>
<evidence type="ECO:0000256" key="9">
    <source>
        <dbReference type="ARBA" id="ARBA00064921"/>
    </source>
</evidence>
<dbReference type="PANTHER" id="PTHR24006">
    <property type="entry name" value="UBIQUITIN CARBOXYL-TERMINAL HYDROLASE"/>
    <property type="match status" value="1"/>
</dbReference>
<sequence>MEILMTVRKIASICTMGANASALEKEIGPEQFPVNEHYFGLVNFGNTCYCNSVLQALYFCRPFREKVLAYKVQPRRKESLLTCLADLFNSIATQKKKVGVIPPKKFISRLRKENELFDNYMQQDAHEFLNYLLNTIADLLQEEKSQERQQNGKLVQNGGGGGGGGGGSTGGGGGGGSGSEGGGGGEGEGGKETQQTWVHEIFQGTLTNETRCLNCEAVSSKDEDFLDLSVDVEQNTSITHCLRGFSNTETLCSEYKYYCEQCRSKQEAQKRMRVKKLPMILALHLKRFKYMDQLHRYTKLSYRVVFPLELRLFNTSGDATNPDRMYDLVAVVVHCGSGPNRGHYITIVKSHGFWLLFDDDIVEKIDAQAIEEFYGLTSDISKNSESGYILFYQSRD</sequence>
<evidence type="ECO:0000313" key="14">
    <source>
        <dbReference type="Proteomes" id="UP001178508"/>
    </source>
</evidence>
<comment type="similarity">
    <text evidence="8">Belongs to the peptidase C19 family. USP12/USP46 subfamily.</text>
</comment>
<evidence type="ECO:0000256" key="4">
    <source>
        <dbReference type="ARBA" id="ARBA00022786"/>
    </source>
</evidence>
<dbReference type="FunFam" id="3.90.70.10:FF:000003">
    <property type="entry name" value="Ubiquitin carboxyl-terminal hydrolase 46"/>
    <property type="match status" value="1"/>
</dbReference>
<name>A0AAV1HJP0_XYRNO</name>
<dbReference type="EMBL" id="OY660886">
    <property type="protein sequence ID" value="CAJ1085830.1"/>
    <property type="molecule type" value="Genomic_DNA"/>
</dbReference>
<dbReference type="PROSITE" id="PS00972">
    <property type="entry name" value="USP_1"/>
    <property type="match status" value="1"/>
</dbReference>
<dbReference type="InterPro" id="IPR018200">
    <property type="entry name" value="USP_CS"/>
</dbReference>
<dbReference type="GO" id="GO:0005634">
    <property type="term" value="C:nucleus"/>
    <property type="evidence" value="ECO:0007669"/>
    <property type="project" value="TreeGrafter"/>
</dbReference>
<keyword evidence="3" id="KW-0479">Metal-binding</keyword>
<evidence type="ECO:0000259" key="12">
    <source>
        <dbReference type="PROSITE" id="PS50235"/>
    </source>
</evidence>
<evidence type="ECO:0000256" key="8">
    <source>
        <dbReference type="ARBA" id="ARBA00038282"/>
    </source>
</evidence>
<evidence type="ECO:0000313" key="13">
    <source>
        <dbReference type="EMBL" id="CAJ1085830.1"/>
    </source>
</evidence>
<keyword evidence="5 10" id="KW-0378">Hydrolase</keyword>
<gene>
    <name evidence="13" type="ORF">XNOV1_A014532</name>
</gene>
<evidence type="ECO:0000256" key="11">
    <source>
        <dbReference type="SAM" id="MobiDB-lite"/>
    </source>
</evidence>
<evidence type="ECO:0000256" key="5">
    <source>
        <dbReference type="ARBA" id="ARBA00022801"/>
    </source>
</evidence>
<dbReference type="PANTHER" id="PTHR24006:SF860">
    <property type="entry name" value="UBIQUITIN SPECIFIC PEPTIDASE 12-LIKE"/>
    <property type="match status" value="1"/>
</dbReference>
<dbReference type="SUPFAM" id="SSF54001">
    <property type="entry name" value="Cysteine proteinases"/>
    <property type="match status" value="1"/>
</dbReference>
<feature type="domain" description="USP" evidence="12">
    <location>
        <begin position="39"/>
        <end position="395"/>
    </location>
</feature>
<evidence type="ECO:0000256" key="10">
    <source>
        <dbReference type="RuleBase" id="RU366025"/>
    </source>
</evidence>